<dbReference type="OrthoDB" id="10021141at2759"/>
<keyword evidence="3 9" id="KW-0812">Transmembrane</keyword>
<comment type="subcellular location">
    <subcellularLocation>
        <location evidence="1">Cell membrane</location>
        <topology evidence="1">Multi-pass membrane protein</topology>
    </subcellularLocation>
</comment>
<evidence type="ECO:0000256" key="6">
    <source>
        <dbReference type="ARBA" id="ARBA00023136"/>
    </source>
</evidence>
<dbReference type="GO" id="GO:0005886">
    <property type="term" value="C:plasma membrane"/>
    <property type="evidence" value="ECO:0007669"/>
    <property type="project" value="UniProtKB-SubCell"/>
</dbReference>
<keyword evidence="6 9" id="KW-0472">Membrane</keyword>
<evidence type="ECO:0000256" key="2">
    <source>
        <dbReference type="ARBA" id="ARBA00022475"/>
    </source>
</evidence>
<evidence type="ECO:0000259" key="10">
    <source>
        <dbReference type="PROSITE" id="PS50262"/>
    </source>
</evidence>
<feature type="transmembrane region" description="Helical" evidence="9">
    <location>
        <begin position="302"/>
        <end position="322"/>
    </location>
</feature>
<keyword evidence="2" id="KW-1003">Cell membrane</keyword>
<dbReference type="CDD" id="cd00637">
    <property type="entry name" value="7tm_classA_rhodopsin-like"/>
    <property type="match status" value="1"/>
</dbReference>
<dbReference type="Gene3D" id="1.20.1070.10">
    <property type="entry name" value="Rhodopsin 7-helix transmembrane proteins"/>
    <property type="match status" value="1"/>
</dbReference>
<dbReference type="PROSITE" id="PS50262">
    <property type="entry name" value="G_PROTEIN_RECEP_F1_2"/>
    <property type="match status" value="1"/>
</dbReference>
<dbReference type="PANTHER" id="PTHR24249:SF372">
    <property type="entry name" value="G-PROTEIN COUPLED RECEPTORS FAMILY 1 PROFILE DOMAIN-CONTAINING PROTEIN"/>
    <property type="match status" value="1"/>
</dbReference>
<dbReference type="GO" id="GO:0004930">
    <property type="term" value="F:G protein-coupled receptor activity"/>
    <property type="evidence" value="ECO:0007669"/>
    <property type="project" value="UniProtKB-KW"/>
</dbReference>
<feature type="domain" description="G-protein coupled receptors family 1 profile" evidence="10">
    <location>
        <begin position="45"/>
        <end position="281"/>
    </location>
</feature>
<evidence type="ECO:0000256" key="7">
    <source>
        <dbReference type="ARBA" id="ARBA00023170"/>
    </source>
</evidence>
<feature type="transmembrane region" description="Helical" evidence="9">
    <location>
        <begin position="31"/>
        <end position="53"/>
    </location>
</feature>
<gene>
    <name evidence="11" type="ORF">BV898_15274</name>
</gene>
<sequence length="334" mass="36923">MSYQLNCSHGNFSSWSNTSCHHLTTVPHPSVIGWFAFTISVCIVGTVLLVLLLAAGITKTLYHGAGFLIIHLSCLQLFLCAISYPLSTVDIYHALTHEHAPLALHCPSSLFVFKVVVHAEMWASVLLAVNRCFAVALPHHYPSMITSAALSGMVIVPWVIAFAINIPLLFGIGMDLKRDSPVEYCLAMTNGDQYSTTYLVMERYLPLAIKGVLHFTLFFHIHIQRVNRKKSVRPLVPMGKPRSLRATNAIGSVGTSRGSRSQVLAKILGFSFLWKCICFLPGPISQEVYPEIYSGVQIGQFWILRTCALCGYAANPIFFFALSSDYQTALVQLL</sequence>
<dbReference type="Pfam" id="PF00001">
    <property type="entry name" value="7tm_1"/>
    <property type="match status" value="1"/>
</dbReference>
<keyword evidence="8" id="KW-0807">Transducer</keyword>
<proteinExistence type="predicted"/>
<dbReference type="PANTHER" id="PTHR24249">
    <property type="entry name" value="HISTAMINE RECEPTOR-RELATED G-PROTEIN COUPLED RECEPTOR"/>
    <property type="match status" value="1"/>
</dbReference>
<evidence type="ECO:0000256" key="3">
    <source>
        <dbReference type="ARBA" id="ARBA00022692"/>
    </source>
</evidence>
<dbReference type="SUPFAM" id="SSF81321">
    <property type="entry name" value="Family A G protein-coupled receptor-like"/>
    <property type="match status" value="1"/>
</dbReference>
<evidence type="ECO:0000256" key="8">
    <source>
        <dbReference type="ARBA" id="ARBA00023224"/>
    </source>
</evidence>
<dbReference type="AlphaFoldDB" id="A0A9X6NDR7"/>
<dbReference type="InterPro" id="IPR017452">
    <property type="entry name" value="GPCR_Rhodpsn_7TM"/>
</dbReference>
<keyword evidence="7" id="KW-0675">Receptor</keyword>
<evidence type="ECO:0000256" key="9">
    <source>
        <dbReference type="SAM" id="Phobius"/>
    </source>
</evidence>
<protein>
    <recommendedName>
        <fullName evidence="10">G-protein coupled receptors family 1 profile domain-containing protein</fullName>
    </recommendedName>
</protein>
<feature type="transmembrane region" description="Helical" evidence="9">
    <location>
        <begin position="149"/>
        <end position="172"/>
    </location>
</feature>
<comment type="caution">
    <text evidence="11">The sequence shown here is derived from an EMBL/GenBank/DDBJ whole genome shotgun (WGS) entry which is preliminary data.</text>
</comment>
<reference evidence="12" key="1">
    <citation type="submission" date="2017-01" db="EMBL/GenBank/DDBJ databases">
        <title>Comparative genomics of anhydrobiosis in the tardigrade Hypsibius dujardini.</title>
        <authorList>
            <person name="Yoshida Y."/>
            <person name="Koutsovoulos G."/>
            <person name="Laetsch D."/>
            <person name="Stevens L."/>
            <person name="Kumar S."/>
            <person name="Horikawa D."/>
            <person name="Ishino K."/>
            <person name="Komine S."/>
            <person name="Tomita M."/>
            <person name="Blaxter M."/>
            <person name="Arakawa K."/>
        </authorList>
    </citation>
    <scope>NUCLEOTIDE SEQUENCE [LARGE SCALE GENOMIC DNA]</scope>
    <source>
        <strain evidence="12">Z151</strain>
    </source>
</reference>
<evidence type="ECO:0000256" key="5">
    <source>
        <dbReference type="ARBA" id="ARBA00023040"/>
    </source>
</evidence>
<name>A0A9X6NDR7_HYPEX</name>
<feature type="transmembrane region" description="Helical" evidence="9">
    <location>
        <begin position="65"/>
        <end position="86"/>
    </location>
</feature>
<keyword evidence="5" id="KW-0297">G-protein coupled receptor</keyword>
<evidence type="ECO:0000313" key="12">
    <source>
        <dbReference type="Proteomes" id="UP000192578"/>
    </source>
</evidence>
<evidence type="ECO:0000313" key="11">
    <source>
        <dbReference type="EMBL" id="OWA50768.1"/>
    </source>
</evidence>
<feature type="transmembrane region" description="Helical" evidence="9">
    <location>
        <begin position="204"/>
        <end position="223"/>
    </location>
</feature>
<evidence type="ECO:0000256" key="4">
    <source>
        <dbReference type="ARBA" id="ARBA00022989"/>
    </source>
</evidence>
<dbReference type="InterPro" id="IPR000276">
    <property type="entry name" value="GPCR_Rhodpsn"/>
</dbReference>
<dbReference type="InterPro" id="IPR050569">
    <property type="entry name" value="TAAR"/>
</dbReference>
<dbReference type="Proteomes" id="UP000192578">
    <property type="component" value="Unassembled WGS sequence"/>
</dbReference>
<dbReference type="EMBL" id="MTYJ01000202">
    <property type="protein sequence ID" value="OWA50768.1"/>
    <property type="molecule type" value="Genomic_DNA"/>
</dbReference>
<keyword evidence="4 9" id="KW-1133">Transmembrane helix</keyword>
<evidence type="ECO:0000256" key="1">
    <source>
        <dbReference type="ARBA" id="ARBA00004651"/>
    </source>
</evidence>
<keyword evidence="12" id="KW-1185">Reference proteome</keyword>
<organism evidence="11 12">
    <name type="scientific">Hypsibius exemplaris</name>
    <name type="common">Freshwater tardigrade</name>
    <dbReference type="NCBI Taxonomy" id="2072580"/>
    <lineage>
        <taxon>Eukaryota</taxon>
        <taxon>Metazoa</taxon>
        <taxon>Ecdysozoa</taxon>
        <taxon>Tardigrada</taxon>
        <taxon>Eutardigrada</taxon>
        <taxon>Parachela</taxon>
        <taxon>Hypsibioidea</taxon>
        <taxon>Hypsibiidae</taxon>
        <taxon>Hypsibius</taxon>
    </lineage>
</organism>
<accession>A0A9X6NDR7</accession>